<feature type="compositionally biased region" description="Gly residues" evidence="3">
    <location>
        <begin position="43"/>
        <end position="54"/>
    </location>
</feature>
<evidence type="ECO:0000313" key="4">
    <source>
        <dbReference type="EMBL" id="KAL2064672.1"/>
    </source>
</evidence>
<keyword evidence="2" id="KW-0326">Glycosidase</keyword>
<gene>
    <name evidence="4" type="ORF">VTL71DRAFT_3810</name>
</gene>
<feature type="region of interest" description="Disordered" evidence="3">
    <location>
        <begin position="34"/>
        <end position="62"/>
    </location>
</feature>
<dbReference type="Pfam" id="PF01670">
    <property type="entry name" value="Glyco_hydro_12"/>
    <property type="match status" value="1"/>
</dbReference>
<dbReference type="Gene3D" id="2.60.120.180">
    <property type="match status" value="1"/>
</dbReference>
<organism evidence="4 5">
    <name type="scientific">Oculimacula yallundae</name>
    <dbReference type="NCBI Taxonomy" id="86028"/>
    <lineage>
        <taxon>Eukaryota</taxon>
        <taxon>Fungi</taxon>
        <taxon>Dikarya</taxon>
        <taxon>Ascomycota</taxon>
        <taxon>Pezizomycotina</taxon>
        <taxon>Leotiomycetes</taxon>
        <taxon>Helotiales</taxon>
        <taxon>Ploettnerulaceae</taxon>
        <taxon>Oculimacula</taxon>
    </lineage>
</organism>
<dbReference type="PANTHER" id="PTHR34002">
    <property type="entry name" value="BLR1656 PROTEIN"/>
    <property type="match status" value="1"/>
</dbReference>
<keyword evidence="2" id="KW-0119">Carbohydrate metabolism</keyword>
<dbReference type="InterPro" id="IPR013319">
    <property type="entry name" value="GH11/12"/>
</dbReference>
<reference evidence="4 5" key="1">
    <citation type="journal article" date="2024" name="Commun. Biol.">
        <title>Comparative genomic analysis of thermophilic fungi reveals convergent evolutionary adaptations and gene losses.</title>
        <authorList>
            <person name="Steindorff A.S."/>
            <person name="Aguilar-Pontes M.V."/>
            <person name="Robinson A.J."/>
            <person name="Andreopoulos B."/>
            <person name="LaButti K."/>
            <person name="Kuo A."/>
            <person name="Mondo S."/>
            <person name="Riley R."/>
            <person name="Otillar R."/>
            <person name="Haridas S."/>
            <person name="Lipzen A."/>
            <person name="Grimwood J."/>
            <person name="Schmutz J."/>
            <person name="Clum A."/>
            <person name="Reid I.D."/>
            <person name="Moisan M.C."/>
            <person name="Butler G."/>
            <person name="Nguyen T.T.M."/>
            <person name="Dewar K."/>
            <person name="Conant G."/>
            <person name="Drula E."/>
            <person name="Henrissat B."/>
            <person name="Hansel C."/>
            <person name="Singer S."/>
            <person name="Hutchinson M.I."/>
            <person name="de Vries R.P."/>
            <person name="Natvig D.O."/>
            <person name="Powell A.J."/>
            <person name="Tsang A."/>
            <person name="Grigoriev I.V."/>
        </authorList>
    </citation>
    <scope>NUCLEOTIDE SEQUENCE [LARGE SCALE GENOMIC DNA]</scope>
    <source>
        <strain evidence="4 5">CBS 494.80</strain>
    </source>
</reference>
<proteinExistence type="inferred from homology"/>
<dbReference type="InterPro" id="IPR002594">
    <property type="entry name" value="GH12"/>
</dbReference>
<evidence type="ECO:0000256" key="2">
    <source>
        <dbReference type="RuleBase" id="RU361163"/>
    </source>
</evidence>
<evidence type="ECO:0000256" key="3">
    <source>
        <dbReference type="SAM" id="MobiDB-lite"/>
    </source>
</evidence>
<dbReference type="InterPro" id="IPR013320">
    <property type="entry name" value="ConA-like_dom_sf"/>
</dbReference>
<dbReference type="Proteomes" id="UP001595075">
    <property type="component" value="Unassembled WGS sequence"/>
</dbReference>
<comment type="caution">
    <text evidence="4">The sequence shown here is derived from an EMBL/GenBank/DDBJ whole genome shotgun (WGS) entry which is preliminary data.</text>
</comment>
<dbReference type="SUPFAM" id="SSF49899">
    <property type="entry name" value="Concanavalin A-like lectins/glucanases"/>
    <property type="match status" value="1"/>
</dbReference>
<keyword evidence="2" id="KW-0378">Hydrolase</keyword>
<evidence type="ECO:0008006" key="6">
    <source>
        <dbReference type="Google" id="ProtNLM"/>
    </source>
</evidence>
<keyword evidence="5" id="KW-1185">Reference proteome</keyword>
<keyword evidence="2" id="KW-0624">Polysaccharide degradation</keyword>
<comment type="similarity">
    <text evidence="1 2">Belongs to the glycosyl hydrolase 12 (cellulase H) family.</text>
</comment>
<evidence type="ECO:0000313" key="5">
    <source>
        <dbReference type="Proteomes" id="UP001595075"/>
    </source>
</evidence>
<accession>A0ABR4C417</accession>
<sequence length="332" mass="36138">MILEWVLDAVLLTLPIGTTIGTLRGIDLHRQATGQEPLFRPVGGKGRGSSGNNGEGNSSTIISGNNGITVSEYCGRQSAVTPSSVGSQYTFNPNQWGWAEGDAGSLCMNITTFHNKTYTTPTMAPEFSVFWQYPAGPKTQPVHAYPNAQLESTIMPIKVRDIQHINIEMHWTYGLGTEAAVSTNVSELIQHDVNTNVAIDMFLDNEVGNSQSSTKARYEVMVWFARFGNNTYPIGYSANETVSTYELNGATFNLFVGQNSNQQEVFTWLASEQIESFKGDITPLLTQITTMNNASFPTGSTYLGHLSLGSEAFSANTSVMFTVPTLSIDIQG</sequence>
<protein>
    <recommendedName>
        <fullName evidence="6">Glycoside hydrolase family 12 protein</fullName>
    </recommendedName>
</protein>
<evidence type="ECO:0000256" key="1">
    <source>
        <dbReference type="ARBA" id="ARBA00005519"/>
    </source>
</evidence>
<name>A0ABR4C417_9HELO</name>
<dbReference type="PANTHER" id="PTHR34002:SF9">
    <property type="entry name" value="XYLOGLUCAN-SPECIFIC ENDO-BETA-1,4-GLUCANASE A"/>
    <property type="match status" value="1"/>
</dbReference>
<dbReference type="EMBL" id="JAZHXI010000013">
    <property type="protein sequence ID" value="KAL2064672.1"/>
    <property type="molecule type" value="Genomic_DNA"/>
</dbReference>